<keyword evidence="7" id="KW-0732">Signal</keyword>
<dbReference type="InterPro" id="IPR032675">
    <property type="entry name" value="LRR_dom_sf"/>
</dbReference>
<evidence type="ECO:0000256" key="1">
    <source>
        <dbReference type="ARBA" id="ARBA00004167"/>
    </source>
</evidence>
<sequence>MVVDQRAGFVIHPKCLILLRANGFDCEFRVQLCLLEQLSILDVSQNQLSGPLPSCLGNLTFKESSQKASVDFGLHFGSFPLEKAYYEFSHIRALLGSSYIPITTEQVIEFKVMYYGYNGRLLNFMSLATNSQEQSQQSKLKSAICIKLVKQQSQRIYPCNILKLKADREFGSFLQQFERCHPSTTYSHSVGHWLMVAPFLRMQQHHKKELTIEPVVGEMLSATVQDTAGTWKGAEGLLRAIEFHSFSVFNAVREEKAAMSIAMDEEGHTVSTLKLICDNAYYLDKKLGSYIIRGQEERSGLLEIKAWFSHAGAGFSDLQDWDKEDLNCCNWGYRVWCDNTSNRVIELYLSSVNYYALEDLYLNASLFLPFKELEILGLSGNQLVGGLKNQGFQALASGLRKLKDLRLSYNKFNYNILSSLSGFSTLESLDLSGNCFSGTTDLGGKSLLRTLDGFQGLASGLRKLKILDLSYNKFNDSILSSLSGFSTLQSLDLSYNSFTGTIDLGGFQGLANGLRKLEELTLRNNKFNDSILSSLGGFSTLKSLDLSGNNFTGTIGLGGLTPVVPNMIATGDLYGLRKLEVLYLDSIDFKENILMESLGGLPSLKTLSASYSKFEGKHFGKGLFNSTSLEEMYLQGSSLPASFLGNIGTTLKVLSLSGVDFHGTSPAQAPQNLTKLEELFLHDASPITTSFLSIIGPLPALRTLTLEGCMLNGTLPHQGWCELKNLEELNLDQNNLKGVLPSCLGNLSSLQHLDLSDNQFEGNIAFSHLSHLSQLEYLSISNNYFQVPISFGSFMNHSNLKGIECDNNELVPASSFHPSVPKLHLSVFSASSCTSKLLNVGFPSFLRSQYDLEFVDLSHNKFIKEPFPSWLVENNTKLNQLYLRNTSLIGPLQLPQNHRPNLQQIDLSDNNIHGQIARNTCLIFPGLEYFMMANNSLTGCIPPCFGNMSSLEKLDLSNNNMSCELLEHNLPIGGRSLIYLKLSNNNFQGLLPPSVFNMTYLRYLYLDGNKFVGEVPGTFTSTFRIVDISNNLLSGMLPRGIGNSSIFMMGIDLSRNYFEGTIPIEYFNSYGLEFLDLSENNLSGSLPLGFDAPSLRYVHLYRNQLSGPLPYAFYNLSSLVTLDLSHNNLTGPIPDWIASLSELSIFVLKSNQFNGELPHQLCLLRRLSILDLSENNFSGHLPSCLSNLNFTASDEKSGYLYRRFPNVYYRGEVQVEVEVEINVKIPIELTSKKNFYTYVGDILRYMSVVDLSCNRFTGEIPIEWGNLSGIHSLNLSQNNLTGLIPSSFSNLKQIESLDLSHNNLNGRIPAQLIELTFLAVFNVSYNNLSGRTPEMKNQFATFDESSYKGNPLLCGPLLPNSCDKTESPSERVPDNSNGDDGSIDMDSFYVSFGVCYIIVVLTIVAVLCINPHWRRRWFYFIEECIDTCYCVLAINFRKFFRSRR</sequence>
<evidence type="ECO:0008006" key="15">
    <source>
        <dbReference type="Google" id="ProtNLM"/>
    </source>
</evidence>
<feature type="transmembrane region" description="Helical" evidence="13">
    <location>
        <begin position="1388"/>
        <end position="1409"/>
    </location>
</feature>
<keyword evidence="5" id="KW-0433">Leucine-rich repeat</keyword>
<dbReference type="GO" id="GO:0005886">
    <property type="term" value="C:plasma membrane"/>
    <property type="evidence" value="ECO:0007669"/>
    <property type="project" value="UniProtKB-SubCell"/>
</dbReference>
<dbReference type="Gene3D" id="3.80.10.10">
    <property type="entry name" value="Ribonuclease Inhibitor"/>
    <property type="match status" value="8"/>
</dbReference>
<dbReference type="InterPro" id="IPR001611">
    <property type="entry name" value="Leu-rich_rpt"/>
</dbReference>
<dbReference type="PANTHER" id="PTHR48062">
    <property type="entry name" value="RECEPTOR-LIKE PROTEIN 14"/>
    <property type="match status" value="1"/>
</dbReference>
<dbReference type="PRINTS" id="PR00019">
    <property type="entry name" value="LEURICHRPT"/>
</dbReference>
<evidence type="ECO:0000256" key="13">
    <source>
        <dbReference type="SAM" id="Phobius"/>
    </source>
</evidence>
<proteinExistence type="inferred from homology"/>
<organism evidence="14">
    <name type="scientific">Salix viminalis</name>
    <name type="common">Common osier</name>
    <name type="synonym">Basket willow</name>
    <dbReference type="NCBI Taxonomy" id="40686"/>
    <lineage>
        <taxon>Eukaryota</taxon>
        <taxon>Viridiplantae</taxon>
        <taxon>Streptophyta</taxon>
        <taxon>Embryophyta</taxon>
        <taxon>Tracheophyta</taxon>
        <taxon>Spermatophyta</taxon>
        <taxon>Magnoliopsida</taxon>
        <taxon>eudicotyledons</taxon>
        <taxon>Gunneridae</taxon>
        <taxon>Pentapetalae</taxon>
        <taxon>rosids</taxon>
        <taxon>fabids</taxon>
        <taxon>Malpighiales</taxon>
        <taxon>Salicaceae</taxon>
        <taxon>Saliceae</taxon>
        <taxon>Salix</taxon>
    </lineage>
</organism>
<dbReference type="InterPro" id="IPR003591">
    <property type="entry name" value="Leu-rich_rpt_typical-subtyp"/>
</dbReference>
<keyword evidence="11" id="KW-0675">Receptor</keyword>
<dbReference type="PANTHER" id="PTHR48062:SF21">
    <property type="entry name" value="RECEPTOR-LIKE PROTEIN 12"/>
    <property type="match status" value="1"/>
</dbReference>
<evidence type="ECO:0000256" key="3">
    <source>
        <dbReference type="ARBA" id="ARBA00009592"/>
    </source>
</evidence>
<evidence type="ECO:0000256" key="7">
    <source>
        <dbReference type="ARBA" id="ARBA00022729"/>
    </source>
</evidence>
<comment type="similarity">
    <text evidence="3">Belongs to the RLP family.</text>
</comment>
<dbReference type="InterPro" id="IPR051502">
    <property type="entry name" value="RLP_Defense_Trigger"/>
</dbReference>
<dbReference type="Pfam" id="PF00560">
    <property type="entry name" value="LRR_1"/>
    <property type="match status" value="5"/>
</dbReference>
<evidence type="ECO:0000256" key="11">
    <source>
        <dbReference type="ARBA" id="ARBA00023170"/>
    </source>
</evidence>
<protein>
    <recommendedName>
        <fullName evidence="15">Leucine-rich repeat-containing N-terminal plant-type domain-containing protein</fullName>
    </recommendedName>
</protein>
<accession>A0A6N2LA93</accession>
<keyword evidence="4" id="KW-1003">Cell membrane</keyword>
<comment type="subcellular location">
    <subcellularLocation>
        <location evidence="2">Cell membrane</location>
    </subcellularLocation>
    <subcellularLocation>
        <location evidence="1">Membrane</location>
        <topology evidence="1">Single-pass membrane protein</topology>
    </subcellularLocation>
</comment>
<keyword evidence="10 13" id="KW-0472">Membrane</keyword>
<evidence type="ECO:0000256" key="6">
    <source>
        <dbReference type="ARBA" id="ARBA00022692"/>
    </source>
</evidence>
<dbReference type="SUPFAM" id="SSF52047">
    <property type="entry name" value="RNI-like"/>
    <property type="match status" value="1"/>
</dbReference>
<dbReference type="Pfam" id="PF13855">
    <property type="entry name" value="LRR_8"/>
    <property type="match status" value="4"/>
</dbReference>
<dbReference type="FunFam" id="3.80.10.10:FF:000041">
    <property type="entry name" value="LRR receptor-like serine/threonine-protein kinase ERECTA"/>
    <property type="match status" value="1"/>
</dbReference>
<dbReference type="SMART" id="SM00368">
    <property type="entry name" value="LRR_RI"/>
    <property type="match status" value="6"/>
</dbReference>
<dbReference type="SMART" id="SM00365">
    <property type="entry name" value="LRR_SD22"/>
    <property type="match status" value="7"/>
</dbReference>
<evidence type="ECO:0000256" key="12">
    <source>
        <dbReference type="ARBA" id="ARBA00023180"/>
    </source>
</evidence>
<name>A0A6N2LA93_SALVM</name>
<evidence type="ECO:0000256" key="10">
    <source>
        <dbReference type="ARBA" id="ARBA00023136"/>
    </source>
</evidence>
<dbReference type="SMART" id="SM00369">
    <property type="entry name" value="LRR_TYP"/>
    <property type="match status" value="14"/>
</dbReference>
<evidence type="ECO:0000256" key="2">
    <source>
        <dbReference type="ARBA" id="ARBA00004236"/>
    </source>
</evidence>
<evidence type="ECO:0000313" key="14">
    <source>
        <dbReference type="EMBL" id="VFU37637.1"/>
    </source>
</evidence>
<dbReference type="SUPFAM" id="SSF52058">
    <property type="entry name" value="L domain-like"/>
    <property type="match status" value="3"/>
</dbReference>
<keyword evidence="8" id="KW-0677">Repeat</keyword>
<evidence type="ECO:0000256" key="5">
    <source>
        <dbReference type="ARBA" id="ARBA00022614"/>
    </source>
</evidence>
<gene>
    <name evidence="14" type="ORF">SVIM_LOCUS200374</name>
</gene>
<keyword evidence="6 13" id="KW-0812">Transmembrane</keyword>
<dbReference type="EMBL" id="CAADRP010001313">
    <property type="protein sequence ID" value="VFU37637.1"/>
    <property type="molecule type" value="Genomic_DNA"/>
</dbReference>
<dbReference type="Pfam" id="PF13516">
    <property type="entry name" value="LRR_6"/>
    <property type="match status" value="2"/>
</dbReference>
<dbReference type="FunFam" id="3.80.10.10:FF:000213">
    <property type="entry name" value="Tyrosine-sulfated glycopeptide receptor 1"/>
    <property type="match status" value="1"/>
</dbReference>
<evidence type="ECO:0000256" key="4">
    <source>
        <dbReference type="ARBA" id="ARBA00022475"/>
    </source>
</evidence>
<keyword evidence="9 13" id="KW-1133">Transmembrane helix</keyword>
<evidence type="ECO:0000256" key="9">
    <source>
        <dbReference type="ARBA" id="ARBA00022989"/>
    </source>
</evidence>
<dbReference type="FunFam" id="3.80.10.10:FF:000095">
    <property type="entry name" value="LRR receptor-like serine/threonine-protein kinase GSO1"/>
    <property type="match status" value="1"/>
</dbReference>
<reference evidence="14" key="1">
    <citation type="submission" date="2019-03" db="EMBL/GenBank/DDBJ databases">
        <authorList>
            <person name="Mank J."/>
            <person name="Almeida P."/>
        </authorList>
    </citation>
    <scope>NUCLEOTIDE SEQUENCE</scope>
    <source>
        <strain evidence="14">78183</strain>
    </source>
</reference>
<keyword evidence="12" id="KW-0325">Glycoprotein</keyword>
<evidence type="ECO:0000256" key="8">
    <source>
        <dbReference type="ARBA" id="ARBA00022737"/>
    </source>
</evidence>